<evidence type="ECO:0000259" key="2">
    <source>
        <dbReference type="Pfam" id="PF07853"/>
    </source>
</evidence>
<evidence type="ECO:0000313" key="3">
    <source>
        <dbReference type="EMBL" id="GAB48953.1"/>
    </source>
</evidence>
<dbReference type="Pfam" id="PF07853">
    <property type="entry name" value="DUF1648"/>
    <property type="match status" value="1"/>
</dbReference>
<dbReference type="STRING" id="1089455.MOPEL_087_00035"/>
<feature type="transmembrane region" description="Helical" evidence="1">
    <location>
        <begin position="45"/>
        <end position="63"/>
    </location>
</feature>
<accession>H5UT95</accession>
<dbReference type="AlphaFoldDB" id="H5UT95"/>
<comment type="caution">
    <text evidence="3">The sequence shown here is derived from an EMBL/GenBank/DDBJ whole genome shotgun (WGS) entry which is preliminary data.</text>
</comment>
<keyword evidence="1" id="KW-0472">Membrane</keyword>
<evidence type="ECO:0000313" key="4">
    <source>
        <dbReference type="Proteomes" id="UP000004367"/>
    </source>
</evidence>
<organism evidence="3 4">
    <name type="scientific">Mobilicoccus pelagius NBRC 104925</name>
    <dbReference type="NCBI Taxonomy" id="1089455"/>
    <lineage>
        <taxon>Bacteria</taxon>
        <taxon>Bacillati</taxon>
        <taxon>Actinomycetota</taxon>
        <taxon>Actinomycetes</taxon>
        <taxon>Micrococcales</taxon>
        <taxon>Dermatophilaceae</taxon>
        <taxon>Mobilicoccus</taxon>
    </lineage>
</organism>
<feature type="transmembrane region" description="Helical" evidence="1">
    <location>
        <begin position="9"/>
        <end position="33"/>
    </location>
</feature>
<feature type="domain" description="DUF1648" evidence="2">
    <location>
        <begin position="10"/>
        <end position="53"/>
    </location>
</feature>
<keyword evidence="1" id="KW-1133">Transmembrane helix</keyword>
<keyword evidence="4" id="KW-1185">Reference proteome</keyword>
<keyword evidence="1" id="KW-0812">Transmembrane</keyword>
<gene>
    <name evidence="3" type="ORF">MOPEL_087_00035</name>
</gene>
<dbReference type="Proteomes" id="UP000004367">
    <property type="component" value="Unassembled WGS sequence"/>
</dbReference>
<sequence length="92" mass="9516">MLIGFPTSAVVIAVGLTMLSWAALPATLVTHWGTGGADAVMPREWAVAIPLVMCVGPAGWTLLRAFTSRQTLAACMTPRSCAACSPGSASRR</sequence>
<dbReference type="EMBL" id="BAFE01000065">
    <property type="protein sequence ID" value="GAB48953.1"/>
    <property type="molecule type" value="Genomic_DNA"/>
</dbReference>
<evidence type="ECO:0000256" key="1">
    <source>
        <dbReference type="SAM" id="Phobius"/>
    </source>
</evidence>
<protein>
    <recommendedName>
        <fullName evidence="2">DUF1648 domain-containing protein</fullName>
    </recommendedName>
</protein>
<name>H5UT95_9MICO</name>
<dbReference type="InterPro" id="IPR012867">
    <property type="entry name" value="DUF1648"/>
</dbReference>
<proteinExistence type="predicted"/>
<reference evidence="3 4" key="1">
    <citation type="submission" date="2012-02" db="EMBL/GenBank/DDBJ databases">
        <title>Whole genome shotgun sequence of Mobilicoccus pelagius NBRC 104925.</title>
        <authorList>
            <person name="Yoshida Y."/>
            <person name="Hosoyama A."/>
            <person name="Tsuchikane K."/>
            <person name="Katsumata H."/>
            <person name="Yamazaki S."/>
            <person name="Fujita N."/>
        </authorList>
    </citation>
    <scope>NUCLEOTIDE SEQUENCE [LARGE SCALE GENOMIC DNA]</scope>
    <source>
        <strain evidence="3 4">NBRC 104925</strain>
    </source>
</reference>